<protein>
    <submittedName>
        <fullName evidence="2">Nuclear transport factor 2 family protein</fullName>
    </submittedName>
</protein>
<organism evidence="2 3">
    <name type="scientific">Sphingomonas lycopersici</name>
    <dbReference type="NCBI Taxonomy" id="2951807"/>
    <lineage>
        <taxon>Bacteria</taxon>
        <taxon>Pseudomonadati</taxon>
        <taxon>Pseudomonadota</taxon>
        <taxon>Alphaproteobacteria</taxon>
        <taxon>Sphingomonadales</taxon>
        <taxon>Sphingomonadaceae</taxon>
        <taxon>Sphingomonas</taxon>
    </lineage>
</organism>
<dbReference type="Pfam" id="PF12680">
    <property type="entry name" value="SnoaL_2"/>
    <property type="match status" value="1"/>
</dbReference>
<dbReference type="EMBL" id="JANFAV010000001">
    <property type="protein sequence ID" value="MCW6533358.1"/>
    <property type="molecule type" value="Genomic_DNA"/>
</dbReference>
<sequence>MTPEAHFLAYIDAFNRSDFDALGNYYAPGIRLVIGNGTELVGRRAIIDFYRPVKAATHRTMTVLQCFHDGNVLAAELESEFLALEDLPDFTAGAMSKGDRRYINSLVLYDFDGPHYTRIRAATLKREYRPAPRG</sequence>
<dbReference type="InterPro" id="IPR032710">
    <property type="entry name" value="NTF2-like_dom_sf"/>
</dbReference>
<dbReference type="RefSeq" id="WP_179514353.1">
    <property type="nucleotide sequence ID" value="NZ_JANFAV010000001.1"/>
</dbReference>
<evidence type="ECO:0000259" key="1">
    <source>
        <dbReference type="Pfam" id="PF12680"/>
    </source>
</evidence>
<keyword evidence="3" id="KW-1185">Reference proteome</keyword>
<name>A0AA42CSH7_9SPHN</name>
<feature type="domain" description="SnoaL-like" evidence="1">
    <location>
        <begin position="9"/>
        <end position="81"/>
    </location>
</feature>
<dbReference type="Proteomes" id="UP001165565">
    <property type="component" value="Unassembled WGS sequence"/>
</dbReference>
<dbReference type="AlphaFoldDB" id="A0AA42CSH7"/>
<comment type="caution">
    <text evidence="2">The sequence shown here is derived from an EMBL/GenBank/DDBJ whole genome shotgun (WGS) entry which is preliminary data.</text>
</comment>
<gene>
    <name evidence="2" type="ORF">NEE01_01030</name>
</gene>
<dbReference type="SUPFAM" id="SSF54427">
    <property type="entry name" value="NTF2-like"/>
    <property type="match status" value="1"/>
</dbReference>
<dbReference type="InterPro" id="IPR037401">
    <property type="entry name" value="SnoaL-like"/>
</dbReference>
<proteinExistence type="predicted"/>
<accession>A0AA42CSH7</accession>
<evidence type="ECO:0000313" key="2">
    <source>
        <dbReference type="EMBL" id="MCW6533358.1"/>
    </source>
</evidence>
<reference evidence="2" key="1">
    <citation type="submission" date="2022-06" db="EMBL/GenBank/DDBJ databases">
        <title>Sphingomonas sp. nov. isolated from rhizosphere soil of tomato.</title>
        <authorList>
            <person name="Dong H."/>
            <person name="Gao R."/>
        </authorList>
    </citation>
    <scope>NUCLEOTIDE SEQUENCE</scope>
    <source>
        <strain evidence="2">MMSM24</strain>
    </source>
</reference>
<dbReference type="Gene3D" id="3.10.450.50">
    <property type="match status" value="1"/>
</dbReference>
<evidence type="ECO:0000313" key="3">
    <source>
        <dbReference type="Proteomes" id="UP001165565"/>
    </source>
</evidence>